<evidence type="ECO:0000256" key="2">
    <source>
        <dbReference type="ARBA" id="ARBA00022917"/>
    </source>
</evidence>
<accession>C7QYV3</accession>
<dbReference type="InterPro" id="IPR007214">
    <property type="entry name" value="YbaK/aa-tRNA-synth-assoc-dom"/>
</dbReference>
<feature type="domain" description="YbaK/aminoacyl-tRNA synthetase-associated" evidence="5">
    <location>
        <begin position="41"/>
        <end position="151"/>
    </location>
</feature>
<dbReference type="KEGG" id="jde:Jden_1696"/>
<dbReference type="Proteomes" id="UP000000628">
    <property type="component" value="Chromosome"/>
</dbReference>
<dbReference type="EC" id="4.2.-.-" evidence="4"/>
<dbReference type="InterPro" id="IPR004369">
    <property type="entry name" value="Prolyl-tRNA_editing_YbaK/EbsC"/>
</dbReference>
<evidence type="ECO:0000256" key="3">
    <source>
        <dbReference type="ARBA" id="ARBA00023239"/>
    </source>
</evidence>
<gene>
    <name evidence="6" type="ordered locus">Jden_1696</name>
</gene>
<reference evidence="6 7" key="1">
    <citation type="journal article" date="2009" name="Stand. Genomic Sci.">
        <title>Complete genome sequence of Jonesia denitrificans type strain (Prevot 55134).</title>
        <authorList>
            <person name="Pukall R."/>
            <person name="Gehrich-Schroter G."/>
            <person name="Lapidus A."/>
            <person name="Nolan M."/>
            <person name="Glavina Del Rio T."/>
            <person name="Lucas S."/>
            <person name="Chen F."/>
            <person name="Tice H."/>
            <person name="Pitluck S."/>
            <person name="Cheng J.F."/>
            <person name="Copeland A."/>
            <person name="Saunders E."/>
            <person name="Brettin T."/>
            <person name="Detter J.C."/>
            <person name="Bruce D."/>
            <person name="Goodwin L."/>
            <person name="Pati A."/>
            <person name="Ivanova N."/>
            <person name="Mavromatis K."/>
            <person name="Ovchinnikova G."/>
            <person name="Chen A."/>
            <person name="Palaniappan K."/>
            <person name="Land M."/>
            <person name="Hauser L."/>
            <person name="Chang Y.J."/>
            <person name="Jeffries C.D."/>
            <person name="Chain P."/>
            <person name="Goker M."/>
            <person name="Bristow J."/>
            <person name="Eisen J.A."/>
            <person name="Markowitz V."/>
            <person name="Hugenholtz P."/>
            <person name="Kyrpides N.C."/>
            <person name="Klenk H.P."/>
            <person name="Han C."/>
        </authorList>
    </citation>
    <scope>NUCLEOTIDE SEQUENCE [LARGE SCALE GENOMIC DNA]</scope>
    <source>
        <strain evidence="7">ATCC 14870 / DSM 20603 / BCRC 15368 / CIP 55.134 / JCM 11481 / NBRC 15587 / NCTC 10816 / Prevot 55134</strain>
    </source>
</reference>
<dbReference type="eggNOG" id="COG2606">
    <property type="taxonomic scope" value="Bacteria"/>
</dbReference>
<dbReference type="EMBL" id="CP001706">
    <property type="protein sequence ID" value="ACV09342.1"/>
    <property type="molecule type" value="Genomic_DNA"/>
</dbReference>
<dbReference type="NCBIfam" id="TIGR00011">
    <property type="entry name" value="YbaK_EbsC"/>
    <property type="match status" value="1"/>
</dbReference>
<keyword evidence="2 4" id="KW-0648">Protein biosynthesis</keyword>
<dbReference type="HOGENOM" id="CLU_094875_1_1_11"/>
<dbReference type="RefSeq" id="WP_015771970.1">
    <property type="nucleotide sequence ID" value="NC_013174.1"/>
</dbReference>
<evidence type="ECO:0000256" key="4">
    <source>
        <dbReference type="PIRNR" id="PIRNR006181"/>
    </source>
</evidence>
<dbReference type="GO" id="GO:0002161">
    <property type="term" value="F:aminoacyl-tRNA deacylase activity"/>
    <property type="evidence" value="ECO:0007669"/>
    <property type="project" value="InterPro"/>
</dbReference>
<keyword evidence="3 4" id="KW-0456">Lyase</keyword>
<dbReference type="Gene3D" id="3.90.960.10">
    <property type="entry name" value="YbaK/aminoacyl-tRNA synthetase-associated domain"/>
    <property type="match status" value="1"/>
</dbReference>
<evidence type="ECO:0000256" key="1">
    <source>
        <dbReference type="ARBA" id="ARBA00009798"/>
    </source>
</evidence>
<proteinExistence type="inferred from homology"/>
<evidence type="ECO:0000259" key="5">
    <source>
        <dbReference type="Pfam" id="PF04073"/>
    </source>
</evidence>
<evidence type="ECO:0000313" key="7">
    <source>
        <dbReference type="Proteomes" id="UP000000628"/>
    </source>
</evidence>
<dbReference type="GO" id="GO:0006412">
    <property type="term" value="P:translation"/>
    <property type="evidence" value="ECO:0007669"/>
    <property type="project" value="UniProtKB-KW"/>
</dbReference>
<evidence type="ECO:0000313" key="6">
    <source>
        <dbReference type="EMBL" id="ACV09342.1"/>
    </source>
</evidence>
<dbReference type="Pfam" id="PF04073">
    <property type="entry name" value="tRNA_edit"/>
    <property type="match status" value="1"/>
</dbReference>
<comment type="similarity">
    <text evidence="1 4">Belongs to the prolyl-tRNA editing family. YbaK/EbsC subfamily.</text>
</comment>
<dbReference type="PANTHER" id="PTHR30411">
    <property type="entry name" value="CYTOPLASMIC PROTEIN"/>
    <property type="match status" value="1"/>
</dbReference>
<dbReference type="SUPFAM" id="SSF55826">
    <property type="entry name" value="YbaK/ProRS associated domain"/>
    <property type="match status" value="1"/>
</dbReference>
<dbReference type="AlphaFoldDB" id="C7QYV3"/>
<dbReference type="PANTHER" id="PTHR30411:SF0">
    <property type="entry name" value="CYS-TRNA(PRO)_CYS-TRNA(CYS) DEACYLASE YBAK"/>
    <property type="match status" value="1"/>
</dbReference>
<name>C7QYV3_JONDD</name>
<dbReference type="PIRSF" id="PIRSF006181">
    <property type="entry name" value="EbsC_YbaK"/>
    <property type="match status" value="1"/>
</dbReference>
<organism evidence="6 7">
    <name type="scientific">Jonesia denitrificans (strain ATCC 14870 / DSM 20603 / BCRC 15368 / CIP 55.134 / JCM 11481 / NBRC 15587 / NCTC 10816 / Prevot 55134)</name>
    <name type="common">Listeria denitrificans</name>
    <dbReference type="NCBI Taxonomy" id="471856"/>
    <lineage>
        <taxon>Bacteria</taxon>
        <taxon>Bacillati</taxon>
        <taxon>Actinomycetota</taxon>
        <taxon>Actinomycetes</taxon>
        <taxon>Micrococcales</taxon>
        <taxon>Jonesiaceae</taxon>
        <taxon>Jonesia</taxon>
    </lineage>
</organism>
<keyword evidence="7" id="KW-1185">Reference proteome</keyword>
<dbReference type="STRING" id="471856.Jden_1696"/>
<dbReference type="CDD" id="cd00002">
    <property type="entry name" value="YbaK_deacylase"/>
    <property type="match status" value="1"/>
</dbReference>
<dbReference type="OrthoDB" id="9809296at2"/>
<dbReference type="InterPro" id="IPR036754">
    <property type="entry name" value="YbaK/aa-tRNA-synt-asso_dom_sf"/>
</dbReference>
<sequence>MGKKKAAASTPAVAALNSAGISHTTHPYEHDPRSDLGYGLEAAQAIGVPPEQVFKTLMVSVDGTLTVAIIPVNCTLDLKAVAHTVHGKKATMAPVDAAQRATGYVVGGISPLGQKTQHTTLLDASALNHDTVYVSGGRRGFDVGLRPQDLVAVTHAVTAPIALRTEHG</sequence>
<dbReference type="GO" id="GO:0016829">
    <property type="term" value="F:lyase activity"/>
    <property type="evidence" value="ECO:0007669"/>
    <property type="project" value="UniProtKB-KW"/>
</dbReference>
<protein>
    <recommendedName>
        <fullName evidence="4">Cys-tRNA(Pro)/Cys-tRNA(Cys) deacylase</fullName>
        <ecNumber evidence="4">4.2.-.-</ecNumber>
    </recommendedName>
</protein>